<evidence type="ECO:0000313" key="2">
    <source>
        <dbReference type="EMBL" id="OJX57191.1"/>
    </source>
</evidence>
<dbReference type="Pfam" id="PF03061">
    <property type="entry name" value="4HBT"/>
    <property type="match status" value="1"/>
</dbReference>
<dbReference type="Gene3D" id="3.10.129.10">
    <property type="entry name" value="Hotdog Thioesterase"/>
    <property type="match status" value="1"/>
</dbReference>
<dbReference type="InterPro" id="IPR006683">
    <property type="entry name" value="Thioestr_dom"/>
</dbReference>
<gene>
    <name evidence="2" type="ORF">BGO89_11895</name>
</gene>
<organism evidence="2 3">
    <name type="scientific">Candidatus Kapaibacterium thiocyanatum</name>
    <dbReference type="NCBI Taxonomy" id="1895771"/>
    <lineage>
        <taxon>Bacteria</taxon>
        <taxon>Pseudomonadati</taxon>
        <taxon>Candidatus Kapaibacteriota</taxon>
        <taxon>Candidatus Kapaibacteriia</taxon>
        <taxon>Candidatus Kapaibacteriales</taxon>
        <taxon>Candidatus Kapaibacteriaceae</taxon>
        <taxon>Candidatus Kapaibacterium</taxon>
    </lineage>
</organism>
<sequence>MSTREYFYDLSDRGILSLNGLEQDDPWFVDFFYRRLAPTANPMFPDYPFVSRCGDEMNYVKPADTPIVFTRMEQGRLFYGISLSVPFNAASLVYSPDGVLYHAAPVGERGRLVPALATELGCHIEHWGPMYALHDPSTGVATVIPPMTIPDGLHLLRPKEDNMCVGCGMANPWSLRLSFVFDEGDGVVRTWLAPNERMNGAMETVHGGFVSLLLDETMGKSLSVRGIKAPTAQLNVRFRAPMMMHVQHEIRSWIERIDGRKNFLKGVICRADDPDRVVAEADALFITVRPESIPQIV</sequence>
<dbReference type="PANTHER" id="PTHR31449:SF3">
    <property type="entry name" value="UPF0598 PROTEIN C8ORF82"/>
    <property type="match status" value="1"/>
</dbReference>
<dbReference type="PANTHER" id="PTHR31449">
    <property type="entry name" value="UPF0598 PROTEIN C8ORF82"/>
    <property type="match status" value="1"/>
</dbReference>
<dbReference type="AlphaFoldDB" id="A0A1M3KXL4"/>
<dbReference type="InterPro" id="IPR028108">
    <property type="entry name" value="DUF4505"/>
</dbReference>
<dbReference type="InterPro" id="IPR029069">
    <property type="entry name" value="HotDog_dom_sf"/>
</dbReference>
<name>A0A1M3KXL4_9BACT</name>
<dbReference type="Proteomes" id="UP000184233">
    <property type="component" value="Unassembled WGS sequence"/>
</dbReference>
<evidence type="ECO:0000313" key="3">
    <source>
        <dbReference type="Proteomes" id="UP000184233"/>
    </source>
</evidence>
<reference evidence="2 3" key="1">
    <citation type="submission" date="2016-09" db="EMBL/GenBank/DDBJ databases">
        <title>Genome-resolved meta-omics ties microbial dynamics to process performance in biotechnology for thiocyanate degradation.</title>
        <authorList>
            <person name="Kantor R.S."/>
            <person name="Huddy R.J."/>
            <person name="Iyer R."/>
            <person name="Thomas B.C."/>
            <person name="Brown C.T."/>
            <person name="Anantharaman K."/>
            <person name="Tringe S."/>
            <person name="Hettich R.L."/>
            <person name="Harrison S.T."/>
            <person name="Banfield J.F."/>
        </authorList>
    </citation>
    <scope>NUCLEOTIDE SEQUENCE [LARGE SCALE GENOMIC DNA]</scope>
    <source>
        <strain evidence="2">59-99</strain>
    </source>
</reference>
<feature type="domain" description="Thioesterase" evidence="1">
    <location>
        <begin position="203"/>
        <end position="272"/>
    </location>
</feature>
<dbReference type="Pfam" id="PF14956">
    <property type="entry name" value="DUF4505"/>
    <property type="match status" value="1"/>
</dbReference>
<dbReference type="GO" id="GO:0016790">
    <property type="term" value="F:thiolester hydrolase activity"/>
    <property type="evidence" value="ECO:0007669"/>
    <property type="project" value="UniProtKB-ARBA"/>
</dbReference>
<dbReference type="EMBL" id="MKVH01000024">
    <property type="protein sequence ID" value="OJX57191.1"/>
    <property type="molecule type" value="Genomic_DNA"/>
</dbReference>
<dbReference type="STRING" id="1895771.BGO89_11895"/>
<protein>
    <recommendedName>
        <fullName evidence="1">Thioesterase domain-containing protein</fullName>
    </recommendedName>
</protein>
<proteinExistence type="predicted"/>
<accession>A0A1M3KXL4</accession>
<evidence type="ECO:0000259" key="1">
    <source>
        <dbReference type="Pfam" id="PF03061"/>
    </source>
</evidence>
<dbReference type="CDD" id="cd03443">
    <property type="entry name" value="PaaI_thioesterase"/>
    <property type="match status" value="1"/>
</dbReference>
<comment type="caution">
    <text evidence="2">The sequence shown here is derived from an EMBL/GenBank/DDBJ whole genome shotgun (WGS) entry which is preliminary data.</text>
</comment>
<dbReference type="SUPFAM" id="SSF54637">
    <property type="entry name" value="Thioesterase/thiol ester dehydrase-isomerase"/>
    <property type="match status" value="1"/>
</dbReference>